<protein>
    <submittedName>
        <fullName evidence="4">DUF3367 domain-containing protein</fullName>
    </submittedName>
</protein>
<dbReference type="InterPro" id="IPR021798">
    <property type="entry name" value="AftD_N"/>
</dbReference>
<proteinExistence type="predicted"/>
<feature type="domain" description="Arabinofuranosyltransferase D third carbohydrate binding module" evidence="3">
    <location>
        <begin position="944"/>
        <end position="1069"/>
    </location>
</feature>
<name>A0A4P7ILB4_9ACTN</name>
<feature type="transmembrane region" description="Helical" evidence="1">
    <location>
        <begin position="289"/>
        <end position="308"/>
    </location>
</feature>
<dbReference type="OrthoDB" id="5242711at2"/>
<feature type="transmembrane region" description="Helical" evidence="1">
    <location>
        <begin position="1237"/>
        <end position="1258"/>
    </location>
</feature>
<dbReference type="InterPro" id="IPR056997">
    <property type="entry name" value="CBM_AftD"/>
</dbReference>
<feature type="transmembrane region" description="Helical" evidence="1">
    <location>
        <begin position="408"/>
        <end position="430"/>
    </location>
</feature>
<dbReference type="Pfam" id="PF11847">
    <property type="entry name" value="GT-C_AftD"/>
    <property type="match status" value="1"/>
</dbReference>
<accession>A0A4P7ILB4</accession>
<organism evidence="4 5">
    <name type="scientific">Nocardioides seonyuensis</name>
    <dbReference type="NCBI Taxonomy" id="2518371"/>
    <lineage>
        <taxon>Bacteria</taxon>
        <taxon>Bacillati</taxon>
        <taxon>Actinomycetota</taxon>
        <taxon>Actinomycetes</taxon>
        <taxon>Propionibacteriales</taxon>
        <taxon>Nocardioidaceae</taxon>
        <taxon>Nocardioides</taxon>
    </lineage>
</organism>
<feature type="transmembrane region" description="Helical" evidence="1">
    <location>
        <begin position="1347"/>
        <end position="1368"/>
    </location>
</feature>
<dbReference type="Pfam" id="PF24607">
    <property type="entry name" value="CBM_AftD"/>
    <property type="match status" value="1"/>
</dbReference>
<feature type="domain" description="Alpha-(1-&gt;3)-arabinofuranosyltransferase N-terminal GT-C" evidence="2">
    <location>
        <begin position="26"/>
        <end position="696"/>
    </location>
</feature>
<evidence type="ECO:0000259" key="2">
    <source>
        <dbReference type="Pfam" id="PF11847"/>
    </source>
</evidence>
<keyword evidence="1" id="KW-0472">Membrane</keyword>
<dbReference type="SUPFAM" id="SSF49785">
    <property type="entry name" value="Galactose-binding domain-like"/>
    <property type="match status" value="1"/>
</dbReference>
<dbReference type="KEGG" id="nsn:EXE58_16430"/>
<sequence length="1385" mass="145977">MTSGVDSTGQMAVTRRFRLAVCCLALVALAFSQRPGRLASDTKFDLVADPGAMLERALHLWDPSGGFGQVQNQAYGYLFPMGAFFWVGDLMSAPGWVVQRLWWSLLLVAAFLGVVALCRALDLGSPTSRIVAGFAYALSPRVLTTLGPISIEAWPMAMAPWVLVPLVTGSRTGSARRAAALSALAVASVGGVNAAATFAVIPLGVLWLLTREPGARRRTLMTWWPGLVLVATLWWLVPLLLLGRYSPPFLDFIESSAVTTVPTTLFDVLRGTSHWVPYVDPTWQAGNDLIATGYIALNSAVLLVLGLVGMTLGSNPHRRFLMLGLLMGVVLVSFGHTGAVQGWFAGAEQAALDAALAPLRNVHKFEPLVRLTLVLGLAHVLAAIAARAQGTATVPFSVRAWLRDGERVAYAGVLLLAGVAVVGVASPALAGRLAPSGDFESVPTYWERSLSWLEAEAAGDAERTTALLVPGSSFATYQWGMPEDEPAQALGTVDWALRNAIPLAPPGNIRMLDAIEARLAAGRPSQGLAAFLRRAGIGHVVVRNDLSASGDRPSPVLVHQALDGSPGLRKVAEFGPELGGPVRLRARGSKRVVVDDGWHASYPAVEIYEVRGAEDAVLATTPPVVVGGPENILDLLDAGLVGDEPVLLAVDAPEGPADGGLIVTDGLRRREATFARVHDGRSLTLSPSDDGRRGAPARDYLLEGQDRWETTVELDGARTVDASGSRAFADTRGAVLPEAAPYFAFDGRVETVYESGPPRSDEHPWVRVVLDEPREVERVTVLAGDSAGEVPQRMVVETETGASEAHFVPDGTSVGFEVPSGATSWIRVTAAGKTPRELAVAEVQVEGLDLDRTLVLPEVPADWGAPDDVLLSSTPARGACVLLDSDVRCAADRARADEDGGVIDRTLRLGEGAAYEVSATARPIAGDALSGLIQRQQLVNVSASSTGVEDARASAVAAVDGALGTTWLADVEDQTPSLSINWIGDRRVRAVRLSLDRQAPAAAPTRVQLIHPGGRQTVRLDRDGHARVTPFRTSRLEIRVLDSTSGESRTGFADPRPLPVGIGELRIEGVGLLPLDLSEVPTDIGCGFGPTVRVADQVYASTVIASPRQLFDGDEVPVRVCGPSTLELGAKISRVVMTPAPAFRPTRILFSLPGSAASGPVRADATLRMDSPVAGEVEFLAPESSALAVVRQNANPGWEAATQAGEDAVPAVVDGWQQAWWVPAGTDRLELRFAPDLAYRVALAGGAALFLLLLIGTLAARRRSSTSPALGTRVAVWTVPLAGLAALGLVAGWAGIGCGVVGAGAALLARRWLTAQSVAWLAPLPIVATSLVYWWRPLGSDDGWAGALVAPQLLVAFALGALVSLDLAQGGRTLRSRRTGSSTAR</sequence>
<feature type="transmembrane region" description="Helical" evidence="1">
    <location>
        <begin position="320"/>
        <end position="344"/>
    </location>
</feature>
<feature type="transmembrane region" description="Helical" evidence="1">
    <location>
        <begin position="368"/>
        <end position="388"/>
    </location>
</feature>
<dbReference type="RefSeq" id="WP_135268856.1">
    <property type="nucleotide sequence ID" value="NZ_CP038436.1"/>
</dbReference>
<dbReference type="GO" id="GO:0016740">
    <property type="term" value="F:transferase activity"/>
    <property type="evidence" value="ECO:0007669"/>
    <property type="project" value="InterPro"/>
</dbReference>
<dbReference type="EMBL" id="CP038436">
    <property type="protein sequence ID" value="QBX56871.1"/>
    <property type="molecule type" value="Genomic_DNA"/>
</dbReference>
<evidence type="ECO:0000313" key="4">
    <source>
        <dbReference type="EMBL" id="QBX56871.1"/>
    </source>
</evidence>
<feature type="transmembrane region" description="Helical" evidence="1">
    <location>
        <begin position="101"/>
        <end position="121"/>
    </location>
</feature>
<evidence type="ECO:0000259" key="3">
    <source>
        <dbReference type="Pfam" id="PF24607"/>
    </source>
</evidence>
<evidence type="ECO:0000256" key="1">
    <source>
        <dbReference type="SAM" id="Phobius"/>
    </source>
</evidence>
<evidence type="ECO:0000313" key="5">
    <source>
        <dbReference type="Proteomes" id="UP000294853"/>
    </source>
</evidence>
<feature type="transmembrane region" description="Helical" evidence="1">
    <location>
        <begin position="183"/>
        <end position="209"/>
    </location>
</feature>
<dbReference type="Proteomes" id="UP000294853">
    <property type="component" value="Chromosome"/>
</dbReference>
<gene>
    <name evidence="4" type="ORF">EXE58_16430</name>
</gene>
<reference evidence="4 5" key="1">
    <citation type="submission" date="2019-03" db="EMBL/GenBank/DDBJ databases">
        <title>Three New Species of Nocardioides, Nocardioides euryhalodurans sp. nov., Nocardioides seonyuensis sp. nov. and Nocardioides eburneoflavus sp. nov. Iolated from Soil.</title>
        <authorList>
            <person name="Roh S.G."/>
            <person name="Lee C."/>
            <person name="Kim M.-K."/>
            <person name="Kim S.B."/>
        </authorList>
    </citation>
    <scope>NUCLEOTIDE SEQUENCE [LARGE SCALE GENOMIC DNA]</scope>
    <source>
        <strain evidence="4 5">MMS17-SY207-3</strain>
    </source>
</reference>
<dbReference type="InterPro" id="IPR008979">
    <property type="entry name" value="Galactose-bd-like_sf"/>
</dbReference>
<keyword evidence="1" id="KW-1133">Transmembrane helix</keyword>
<keyword evidence="5" id="KW-1185">Reference proteome</keyword>
<feature type="transmembrane region" description="Helical" evidence="1">
    <location>
        <begin position="221"/>
        <end position="242"/>
    </location>
</feature>
<keyword evidence="1" id="KW-0812">Transmembrane</keyword>